<evidence type="ECO:0000313" key="3">
    <source>
        <dbReference type="Proteomes" id="UP000075420"/>
    </source>
</evidence>
<dbReference type="EMBL" id="JELY01000204">
    <property type="protein sequence ID" value="KYF60035.1"/>
    <property type="molecule type" value="Genomic_DNA"/>
</dbReference>
<dbReference type="InterPro" id="IPR041049">
    <property type="entry name" value="DUF5615"/>
</dbReference>
<evidence type="ECO:0000313" key="2">
    <source>
        <dbReference type="EMBL" id="KYF60035.1"/>
    </source>
</evidence>
<dbReference type="Proteomes" id="UP000075420">
    <property type="component" value="Unassembled WGS sequence"/>
</dbReference>
<protein>
    <recommendedName>
        <fullName evidence="1">DUF5615 domain-containing protein</fullName>
    </recommendedName>
</protein>
<accession>A0A150PWA3</accession>
<feature type="domain" description="DUF5615" evidence="1">
    <location>
        <begin position="4"/>
        <end position="110"/>
    </location>
</feature>
<dbReference type="AlphaFoldDB" id="A0A150PWA3"/>
<evidence type="ECO:0000259" key="1">
    <source>
        <dbReference type="Pfam" id="PF18480"/>
    </source>
</evidence>
<organism evidence="2 3">
    <name type="scientific">Sorangium cellulosum</name>
    <name type="common">Polyangium cellulosum</name>
    <dbReference type="NCBI Taxonomy" id="56"/>
    <lineage>
        <taxon>Bacteria</taxon>
        <taxon>Pseudomonadati</taxon>
        <taxon>Myxococcota</taxon>
        <taxon>Polyangia</taxon>
        <taxon>Polyangiales</taxon>
        <taxon>Polyangiaceae</taxon>
        <taxon>Sorangium</taxon>
    </lineage>
</organism>
<reference evidence="2 3" key="1">
    <citation type="submission" date="2014-02" db="EMBL/GenBank/DDBJ databases">
        <title>The small core and large imbalanced accessory genome model reveals a collaborative survival strategy of Sorangium cellulosum strains in nature.</title>
        <authorList>
            <person name="Han K."/>
            <person name="Peng R."/>
            <person name="Blom J."/>
            <person name="Li Y.-Z."/>
        </authorList>
    </citation>
    <scope>NUCLEOTIDE SEQUENCE [LARGE SCALE GENOMIC DNA]</scope>
    <source>
        <strain evidence="2 3">So0157-25</strain>
    </source>
</reference>
<comment type="caution">
    <text evidence="2">The sequence shown here is derived from an EMBL/GenBank/DDBJ whole genome shotgun (WGS) entry which is preliminary data.</text>
</comment>
<proteinExistence type="predicted"/>
<sequence>MASFYANENFPRQVVEGLRALGHDVLTTQEAGNAGQAIPDEMVLEFATRSERAVLTLNRRDFIRLHRRSADHAGIVVCTEDPDTDRQVARIHEVIASLPSLAGQLVRVNRPWHP</sequence>
<name>A0A150PWA3_SORCE</name>
<dbReference type="Pfam" id="PF18480">
    <property type="entry name" value="DUF5615"/>
    <property type="match status" value="1"/>
</dbReference>
<gene>
    <name evidence="2" type="ORF">BE08_39970</name>
</gene>